<feature type="transmembrane region" description="Helical" evidence="1">
    <location>
        <begin position="131"/>
        <end position="153"/>
    </location>
</feature>
<proteinExistence type="predicted"/>
<protein>
    <submittedName>
        <fullName evidence="2">Odorant receptor 13a-like</fullName>
    </submittedName>
</protein>
<dbReference type="EMBL" id="JAUDFV010000111">
    <property type="protein sequence ID" value="KAL2729798.1"/>
    <property type="molecule type" value="Genomic_DNA"/>
</dbReference>
<keyword evidence="1" id="KW-1133">Transmembrane helix</keyword>
<feature type="transmembrane region" description="Helical" evidence="1">
    <location>
        <begin position="51"/>
        <end position="69"/>
    </location>
</feature>
<organism evidence="2 3">
    <name type="scientific">Vespula squamosa</name>
    <name type="common">Southern yellow jacket</name>
    <name type="synonym">Wasp</name>
    <dbReference type="NCBI Taxonomy" id="30214"/>
    <lineage>
        <taxon>Eukaryota</taxon>
        <taxon>Metazoa</taxon>
        <taxon>Ecdysozoa</taxon>
        <taxon>Arthropoda</taxon>
        <taxon>Hexapoda</taxon>
        <taxon>Insecta</taxon>
        <taxon>Pterygota</taxon>
        <taxon>Neoptera</taxon>
        <taxon>Endopterygota</taxon>
        <taxon>Hymenoptera</taxon>
        <taxon>Apocrita</taxon>
        <taxon>Aculeata</taxon>
        <taxon>Vespoidea</taxon>
        <taxon>Vespidae</taxon>
        <taxon>Vespinae</taxon>
        <taxon>Vespula</taxon>
    </lineage>
</organism>
<dbReference type="AlphaFoldDB" id="A0ABD2BB77"/>
<evidence type="ECO:0000313" key="3">
    <source>
        <dbReference type="Proteomes" id="UP001607302"/>
    </source>
</evidence>
<evidence type="ECO:0000313" key="2">
    <source>
        <dbReference type="EMBL" id="KAL2729798.1"/>
    </source>
</evidence>
<reference evidence="2 3" key="1">
    <citation type="journal article" date="2024" name="Ann. Entomol. Soc. Am.">
        <title>Genomic analyses of the southern and eastern yellowjacket wasps (Hymenoptera: Vespidae) reveal evolutionary signatures of social life.</title>
        <authorList>
            <person name="Catto M.A."/>
            <person name="Caine P.B."/>
            <person name="Orr S.E."/>
            <person name="Hunt B.G."/>
            <person name="Goodisman M.A.D."/>
        </authorList>
    </citation>
    <scope>NUCLEOTIDE SEQUENCE [LARGE SCALE GENOMIC DNA]</scope>
    <source>
        <strain evidence="2">233</strain>
        <tissue evidence="2">Head and thorax</tissue>
    </source>
</reference>
<keyword evidence="1" id="KW-0472">Membrane</keyword>
<evidence type="ECO:0000256" key="1">
    <source>
        <dbReference type="SAM" id="Phobius"/>
    </source>
</evidence>
<keyword evidence="3" id="KW-1185">Reference proteome</keyword>
<sequence length="209" mass="24662">FTIALDEMSFYSHLMTYIKNFRYVIANIIENMLVLMRVIKISVLRRKRSSFYNLYVCIYIYISIFYLFIFSDETIKIWRVKKLTNNLIKSLLSFYAIMRNSTSEYELSYRIKPLVKPYNIKIYVFDCIHEFLRIIMIISGYLGIHCFFASIGFRLTGQLTILKCKVKNVFNITDGPRQGIRKIILGHHRSIRKIYGLKSLSLISNGTNA</sequence>
<name>A0ABD2BB77_VESSQ</name>
<gene>
    <name evidence="2" type="ORF">V1478_005545</name>
</gene>
<accession>A0ABD2BB77</accession>
<keyword evidence="1" id="KW-0812">Transmembrane</keyword>
<feature type="transmembrane region" description="Helical" evidence="1">
    <location>
        <begin position="20"/>
        <end position="39"/>
    </location>
</feature>
<comment type="caution">
    <text evidence="2">The sequence shown here is derived from an EMBL/GenBank/DDBJ whole genome shotgun (WGS) entry which is preliminary data.</text>
</comment>
<feature type="non-terminal residue" evidence="2">
    <location>
        <position position="1"/>
    </location>
</feature>
<dbReference type="Proteomes" id="UP001607302">
    <property type="component" value="Unassembled WGS sequence"/>
</dbReference>